<accession>A0AAN6IC43</accession>
<dbReference type="EMBL" id="MU404358">
    <property type="protein sequence ID" value="KAI1610239.1"/>
    <property type="molecule type" value="Genomic_DNA"/>
</dbReference>
<keyword evidence="1" id="KW-1133">Transmembrane helix</keyword>
<dbReference type="Proteomes" id="UP001203852">
    <property type="component" value="Unassembled WGS sequence"/>
</dbReference>
<feature type="transmembrane region" description="Helical" evidence="1">
    <location>
        <begin position="84"/>
        <end position="109"/>
    </location>
</feature>
<dbReference type="AlphaFoldDB" id="A0AAN6IC43"/>
<reference evidence="2" key="1">
    <citation type="journal article" date="2022" name="bioRxiv">
        <title>Deciphering the potential niche of two novel black yeast fungi from a biological soil crust based on their genomes, phenotypes, and melanin regulation.</title>
        <authorList>
            <consortium name="DOE Joint Genome Institute"/>
            <person name="Carr E.C."/>
            <person name="Barton Q."/>
            <person name="Grambo S."/>
            <person name="Sullivan M."/>
            <person name="Renfro C.M."/>
            <person name="Kuo A."/>
            <person name="Pangilinan J."/>
            <person name="Lipzen A."/>
            <person name="Keymanesh K."/>
            <person name="Savage E."/>
            <person name="Barry K."/>
            <person name="Grigoriev I.V."/>
            <person name="Riekhof W.R."/>
            <person name="Harris S.S."/>
        </authorList>
    </citation>
    <scope>NUCLEOTIDE SEQUENCE</scope>
    <source>
        <strain evidence="2">JF 03-4F</strain>
    </source>
</reference>
<protein>
    <submittedName>
        <fullName evidence="2">Uncharacterized protein</fullName>
    </submittedName>
</protein>
<sequence>MTRNQQHQVRSFTIALGSLLPSRLKMPPRSTSTPNHDTDTAFGRAHPNLQKTLIAACQASGPLLIGTILWSAGFMKRPMWERALLWRAYLWTYISRWVLVSCAITWTLAGWGNQNEGQEQAQEAED</sequence>
<comment type="caution">
    <text evidence="2">The sequence shown here is derived from an EMBL/GenBank/DDBJ whole genome shotgun (WGS) entry which is preliminary data.</text>
</comment>
<keyword evidence="1" id="KW-0472">Membrane</keyword>
<evidence type="ECO:0000256" key="1">
    <source>
        <dbReference type="SAM" id="Phobius"/>
    </source>
</evidence>
<keyword evidence="3" id="KW-1185">Reference proteome</keyword>
<feature type="transmembrane region" description="Helical" evidence="1">
    <location>
        <begin position="53"/>
        <end position="72"/>
    </location>
</feature>
<evidence type="ECO:0000313" key="2">
    <source>
        <dbReference type="EMBL" id="KAI1610239.1"/>
    </source>
</evidence>
<name>A0AAN6IC43_9EURO</name>
<organism evidence="2 3">
    <name type="scientific">Exophiala viscosa</name>
    <dbReference type="NCBI Taxonomy" id="2486360"/>
    <lineage>
        <taxon>Eukaryota</taxon>
        <taxon>Fungi</taxon>
        <taxon>Dikarya</taxon>
        <taxon>Ascomycota</taxon>
        <taxon>Pezizomycotina</taxon>
        <taxon>Eurotiomycetes</taxon>
        <taxon>Chaetothyriomycetidae</taxon>
        <taxon>Chaetothyriales</taxon>
        <taxon>Herpotrichiellaceae</taxon>
        <taxon>Exophiala</taxon>
    </lineage>
</organism>
<keyword evidence="1" id="KW-0812">Transmembrane</keyword>
<proteinExistence type="predicted"/>
<gene>
    <name evidence="2" type="ORF">EDD36DRAFT_319560</name>
</gene>
<evidence type="ECO:0000313" key="3">
    <source>
        <dbReference type="Proteomes" id="UP001203852"/>
    </source>
</evidence>